<comment type="function">
    <text evidence="1">Catalyzes the cleavage of beta-carotene at its central double bond (15,15') to yield two molecules of all-trans-retinal.</text>
</comment>
<evidence type="ECO:0000313" key="3">
    <source>
        <dbReference type="Proteomes" id="UP000198531"/>
    </source>
</evidence>
<name>A0A1I6G3F7_9EURY</name>
<accession>A0A1I6G3F7</accession>
<keyword evidence="1" id="KW-1133">Transmembrane helix</keyword>
<keyword evidence="1" id="KW-0560">Oxidoreductase</keyword>
<feature type="transmembrane region" description="Helical" evidence="1">
    <location>
        <begin position="81"/>
        <end position="102"/>
    </location>
</feature>
<keyword evidence="2" id="KW-0503">Monooxygenase</keyword>
<comment type="subcellular location">
    <subcellularLocation>
        <location evidence="1">Cell membrane</location>
        <topology evidence="1">Multi-pass membrane protein</topology>
    </subcellularLocation>
</comment>
<reference evidence="3" key="1">
    <citation type="submission" date="2016-10" db="EMBL/GenBank/DDBJ databases">
        <authorList>
            <person name="Varghese N."/>
            <person name="Submissions S."/>
        </authorList>
    </citation>
    <scope>NUCLEOTIDE SEQUENCE [LARGE SCALE GENOMIC DNA]</scope>
    <source>
        <strain evidence="3">CGMCC 1.7736</strain>
    </source>
</reference>
<dbReference type="AlphaFoldDB" id="A0A1I6G3F7"/>
<dbReference type="InterPro" id="IPR022270">
    <property type="entry name" value="Blh_diox"/>
</dbReference>
<evidence type="ECO:0000256" key="1">
    <source>
        <dbReference type="HAMAP-Rule" id="MF_02093"/>
    </source>
</evidence>
<dbReference type="GO" id="GO:0016121">
    <property type="term" value="P:carotene catabolic process"/>
    <property type="evidence" value="ECO:0007669"/>
    <property type="project" value="UniProtKB-UniRule"/>
</dbReference>
<evidence type="ECO:0000313" key="2">
    <source>
        <dbReference type="EMBL" id="SFR36735.1"/>
    </source>
</evidence>
<keyword evidence="1" id="KW-1003">Cell membrane</keyword>
<organism evidence="2 3">
    <name type="scientific">Halogeometricum rufum</name>
    <dbReference type="NCBI Taxonomy" id="553469"/>
    <lineage>
        <taxon>Archaea</taxon>
        <taxon>Methanobacteriati</taxon>
        <taxon>Methanobacteriota</taxon>
        <taxon>Stenosarchaea group</taxon>
        <taxon>Halobacteria</taxon>
        <taxon>Halobacteriales</taxon>
        <taxon>Haloferacaceae</taxon>
        <taxon>Halogeometricum</taxon>
    </lineage>
</organism>
<keyword evidence="1" id="KW-0223">Dioxygenase</keyword>
<dbReference type="EC" id="1.13.11.63" evidence="1"/>
<feature type="transmembrane region" description="Helical" evidence="1">
    <location>
        <begin position="193"/>
        <end position="210"/>
    </location>
</feature>
<dbReference type="GO" id="GO:0003834">
    <property type="term" value="F:beta-carotene 15,15'-dioxygenase activity"/>
    <property type="evidence" value="ECO:0007669"/>
    <property type="project" value="UniProtKB-EC"/>
</dbReference>
<dbReference type="STRING" id="553469.SAMN04487947_0506"/>
<comment type="catalytic activity">
    <reaction evidence="1">
        <text>all-trans-beta-carotene + O2 = 2 all-trans-retinal</text>
        <dbReference type="Rhea" id="RHEA:32887"/>
        <dbReference type="ChEBI" id="CHEBI:15379"/>
        <dbReference type="ChEBI" id="CHEBI:17579"/>
        <dbReference type="ChEBI" id="CHEBI:17898"/>
        <dbReference type="EC" id="1.13.11.63"/>
    </reaction>
</comment>
<feature type="transmembrane region" description="Helical" evidence="1">
    <location>
        <begin position="143"/>
        <end position="162"/>
    </location>
</feature>
<proteinExistence type="inferred from homology"/>
<feature type="transmembrane region" description="Helical" evidence="1">
    <location>
        <begin position="20"/>
        <end position="41"/>
    </location>
</feature>
<protein>
    <recommendedName>
        <fullName evidence="1">Probable beta-carotene 15,15'-dioxygenase</fullName>
        <ecNumber evidence="1">1.13.11.63</ecNumber>
    </recommendedName>
</protein>
<dbReference type="HAMAP" id="MF_02093">
    <property type="entry name" value="Beta_carotene_diox"/>
    <property type="match status" value="1"/>
</dbReference>
<dbReference type="OrthoDB" id="330454at2157"/>
<keyword evidence="1" id="KW-0479">Metal-binding</keyword>
<dbReference type="GO" id="GO:0010436">
    <property type="term" value="F:carotenoid dioxygenase activity"/>
    <property type="evidence" value="ECO:0007669"/>
    <property type="project" value="UniProtKB-UniRule"/>
</dbReference>
<dbReference type="NCBIfam" id="TIGR03753">
    <property type="entry name" value="blh_monoox"/>
    <property type="match status" value="1"/>
</dbReference>
<keyword evidence="1" id="KW-0408">Iron</keyword>
<feature type="binding site" evidence="1">
    <location>
        <position position="253"/>
    </location>
    <ligand>
        <name>Fe cation</name>
        <dbReference type="ChEBI" id="CHEBI:24875"/>
    </ligand>
</feature>
<feature type="binding site" evidence="1">
    <location>
        <position position="61"/>
    </location>
    <ligand>
        <name>Fe cation</name>
        <dbReference type="ChEBI" id="CHEBI:24875"/>
    </ligand>
</feature>
<feature type="binding site" evidence="1">
    <location>
        <position position="118"/>
    </location>
    <ligand>
        <name>Fe cation</name>
        <dbReference type="ChEBI" id="CHEBI:24875"/>
    </ligand>
</feature>
<dbReference type="Proteomes" id="UP000198531">
    <property type="component" value="Unassembled WGS sequence"/>
</dbReference>
<feature type="transmembrane region" description="Helical" evidence="1">
    <location>
        <begin position="47"/>
        <end position="69"/>
    </location>
</feature>
<keyword evidence="1" id="KW-0812">Transmembrane</keyword>
<dbReference type="EMBL" id="FOYT01000001">
    <property type="protein sequence ID" value="SFR36735.1"/>
    <property type="molecule type" value="Genomic_DNA"/>
</dbReference>
<keyword evidence="3" id="KW-1185">Reference proteome</keyword>
<keyword evidence="1" id="KW-0472">Membrane</keyword>
<comment type="similarity">
    <text evidence="1">Belongs to the Brp/Blh beta-carotene diooxygenase family.</text>
</comment>
<dbReference type="GO" id="GO:0004497">
    <property type="term" value="F:monooxygenase activity"/>
    <property type="evidence" value="ECO:0007669"/>
    <property type="project" value="UniProtKB-KW"/>
</dbReference>
<feature type="binding site" evidence="1">
    <location>
        <position position="257"/>
    </location>
    <ligand>
        <name>Fe cation</name>
        <dbReference type="ChEBI" id="CHEBI:24875"/>
    </ligand>
</feature>
<feature type="transmembrane region" description="Helical" evidence="1">
    <location>
        <begin position="230"/>
        <end position="251"/>
    </location>
</feature>
<comment type="cofactor">
    <cofactor evidence="1">
        <name>Fe(2+)</name>
        <dbReference type="ChEBI" id="CHEBI:29033"/>
    </cofactor>
</comment>
<feature type="transmembrane region" description="Helical" evidence="1">
    <location>
        <begin position="108"/>
        <end position="131"/>
    </location>
</feature>
<feature type="transmembrane region" description="Helical" evidence="1">
    <location>
        <begin position="316"/>
        <end position="338"/>
    </location>
</feature>
<sequence length="345" mass="36317">MAVSAAVGDGRLRRRLARAVFPLPWVVLAAAAAVSLFGVGVAGPARYVPLLLSVAVLGLPHGALDHVTLSRARNTSPTLRSLAAVGLLYLVLGGLYAVGWFVAPAAAFVAFLLLTWIHWGQGDVYLLVALAEETHLRTRGQRLLAAVVRGGIPMVVPLVGFPEVYRRVAATTAGLFVADASFAWLVAPTVRAAVGGTLAALTVASLLVGWRRATTAASRDAWRLDACESVLLWAFFLVVPPLVAIGLYFSLWHSARHLARLAALDSTAATALRRGRYRTVVARLGRDALPTTLGAVVVFAALALAVPAGVGSVEAVASVYLVLLAVLTLPHVVVVTMLDRLQGLW</sequence>
<dbReference type="Pfam" id="PF15461">
    <property type="entry name" value="BCD"/>
    <property type="match status" value="1"/>
</dbReference>
<feature type="transmembrane region" description="Helical" evidence="1">
    <location>
        <begin position="288"/>
        <end position="310"/>
    </location>
</feature>
<dbReference type="RefSeq" id="WP_089804282.1">
    <property type="nucleotide sequence ID" value="NZ_FOYT01000001.1"/>
</dbReference>
<gene>
    <name evidence="2" type="ORF">SAMN04487947_0506</name>
</gene>
<dbReference type="GO" id="GO:0005506">
    <property type="term" value="F:iron ion binding"/>
    <property type="evidence" value="ECO:0007669"/>
    <property type="project" value="UniProtKB-UniRule"/>
</dbReference>
<dbReference type="GO" id="GO:0005886">
    <property type="term" value="C:plasma membrane"/>
    <property type="evidence" value="ECO:0007669"/>
    <property type="project" value="UniProtKB-SubCell"/>
</dbReference>